<comment type="subcellular location">
    <subcellularLocation>
        <location evidence="1">Cell membrane</location>
        <topology evidence="1">Multi-pass membrane protein</topology>
    </subcellularLocation>
</comment>
<dbReference type="PANTHER" id="PTHR30086">
    <property type="entry name" value="ARGININE EXPORTER PROTEIN ARGO"/>
    <property type="match status" value="1"/>
</dbReference>
<evidence type="ECO:0000256" key="3">
    <source>
        <dbReference type="ARBA" id="ARBA00022475"/>
    </source>
</evidence>
<organism evidence="8 9">
    <name type="scientific">Vibrio aquimaris</name>
    <dbReference type="NCBI Taxonomy" id="2587862"/>
    <lineage>
        <taxon>Bacteria</taxon>
        <taxon>Pseudomonadati</taxon>
        <taxon>Pseudomonadota</taxon>
        <taxon>Gammaproteobacteria</taxon>
        <taxon>Vibrionales</taxon>
        <taxon>Vibrionaceae</taxon>
        <taxon>Vibrio</taxon>
    </lineage>
</organism>
<name>A0A5P9CLW1_9VIBR</name>
<dbReference type="PIRSF" id="PIRSF006324">
    <property type="entry name" value="LeuE"/>
    <property type="match status" value="1"/>
</dbReference>
<dbReference type="PANTHER" id="PTHR30086:SF14">
    <property type="entry name" value="HOMOSERINE_HOMOSERINE LACTONE EFFLUX PROTEIN"/>
    <property type="match status" value="1"/>
</dbReference>
<evidence type="ECO:0000313" key="8">
    <source>
        <dbReference type="EMBL" id="QFT26971.1"/>
    </source>
</evidence>
<evidence type="ECO:0000256" key="5">
    <source>
        <dbReference type="ARBA" id="ARBA00022989"/>
    </source>
</evidence>
<sequence>MEIQVWITYVVTVLVLMSTPGPSQLLMLSNSIGSGFRRSIYTATGDLTANFFQMVIAALGLATVIANSQHFFTIVKWGGVAYLLYLGMKLLLSSPGNSIEQQGQQRSKSSLYWQGFITSAANPKAVVFFAALFPQFINPESGLLMQFVVLSSTYLIMDGVFLCCYGKFAESIAHRLHGNMKHQLDRMSGIFLVLAAVLLGNKEVS</sequence>
<dbReference type="OrthoDB" id="9804822at2"/>
<protein>
    <submittedName>
        <fullName evidence="8">Homoserine/homoserine lactone efflux protein</fullName>
    </submittedName>
</protein>
<feature type="transmembrane region" description="Helical" evidence="7">
    <location>
        <begin position="143"/>
        <end position="164"/>
    </location>
</feature>
<evidence type="ECO:0000256" key="6">
    <source>
        <dbReference type="ARBA" id="ARBA00023136"/>
    </source>
</evidence>
<proteinExistence type="inferred from homology"/>
<accession>A0A5P9CLW1</accession>
<reference evidence="8 9" key="1">
    <citation type="submission" date="2019-10" db="EMBL/GenBank/DDBJ databases">
        <title>Complete genome sequence of Vibrio sp. strain THAF100, isolated from non-filtered water from the water column of tank 6 of a marine aquarium containing stony-coral fragments. Water maintained at 26 degree C.</title>
        <authorList>
            <person name="Ruckert C."/>
            <person name="Franco A."/>
            <person name="Kalinowski J."/>
            <person name="Glaeser S."/>
        </authorList>
    </citation>
    <scope>NUCLEOTIDE SEQUENCE [LARGE SCALE GENOMIC DNA]</scope>
    <source>
        <strain evidence="8 9">THAF100</strain>
    </source>
</reference>
<keyword evidence="3" id="KW-1003">Cell membrane</keyword>
<comment type="similarity">
    <text evidence="2">Belongs to the Rht family.</text>
</comment>
<keyword evidence="9" id="KW-1185">Reference proteome</keyword>
<feature type="transmembrane region" description="Helical" evidence="7">
    <location>
        <begin position="6"/>
        <end position="28"/>
    </location>
</feature>
<dbReference type="KEGG" id="vaq:FIV01_11065"/>
<dbReference type="GO" id="GO:0042970">
    <property type="term" value="F:homoserine transmembrane transporter activity"/>
    <property type="evidence" value="ECO:0007669"/>
    <property type="project" value="TreeGrafter"/>
</dbReference>
<keyword evidence="5 7" id="KW-1133">Transmembrane helix</keyword>
<evidence type="ECO:0000313" key="9">
    <source>
        <dbReference type="Proteomes" id="UP000326936"/>
    </source>
</evidence>
<dbReference type="EMBL" id="CP045350">
    <property type="protein sequence ID" value="QFT26971.1"/>
    <property type="molecule type" value="Genomic_DNA"/>
</dbReference>
<evidence type="ECO:0000256" key="2">
    <source>
        <dbReference type="ARBA" id="ARBA00007928"/>
    </source>
</evidence>
<keyword evidence="6 7" id="KW-0472">Membrane</keyword>
<dbReference type="InterPro" id="IPR001123">
    <property type="entry name" value="LeuE-type"/>
</dbReference>
<dbReference type="RefSeq" id="WP_152431032.1">
    <property type="nucleotide sequence ID" value="NZ_CBCSDK010000001.1"/>
</dbReference>
<evidence type="ECO:0000256" key="1">
    <source>
        <dbReference type="ARBA" id="ARBA00004651"/>
    </source>
</evidence>
<dbReference type="AlphaFoldDB" id="A0A5P9CLW1"/>
<dbReference type="Pfam" id="PF01810">
    <property type="entry name" value="LysE"/>
    <property type="match status" value="1"/>
</dbReference>
<evidence type="ECO:0000256" key="4">
    <source>
        <dbReference type="ARBA" id="ARBA00022692"/>
    </source>
</evidence>
<gene>
    <name evidence="8" type="primary">rhtB5</name>
    <name evidence="8" type="ORF">FIV01_11065</name>
</gene>
<evidence type="ECO:0000256" key="7">
    <source>
        <dbReference type="SAM" id="Phobius"/>
    </source>
</evidence>
<feature type="transmembrane region" description="Helical" evidence="7">
    <location>
        <begin position="40"/>
        <end position="65"/>
    </location>
</feature>
<keyword evidence="4 7" id="KW-0812">Transmembrane</keyword>
<dbReference type="Proteomes" id="UP000326936">
    <property type="component" value="Chromosome"/>
</dbReference>
<feature type="transmembrane region" description="Helical" evidence="7">
    <location>
        <begin position="112"/>
        <end position="137"/>
    </location>
</feature>
<dbReference type="GO" id="GO:0005886">
    <property type="term" value="C:plasma membrane"/>
    <property type="evidence" value="ECO:0007669"/>
    <property type="project" value="UniProtKB-SubCell"/>
</dbReference>